<feature type="binding site" evidence="7">
    <location>
        <position position="106"/>
    </location>
    <ligand>
        <name>Zn(2+)</name>
        <dbReference type="ChEBI" id="CHEBI:29105"/>
        <label>2</label>
    </ligand>
</feature>
<keyword evidence="4" id="KW-0862">Zinc</keyword>
<evidence type="ECO:0000313" key="10">
    <source>
        <dbReference type="Proteomes" id="UP000322294"/>
    </source>
</evidence>
<comment type="similarity">
    <text evidence="5">Belongs to the peptidase M42 family.</text>
</comment>
<comment type="cofactor">
    <cofactor evidence="7">
        <name>a divalent metal cation</name>
        <dbReference type="ChEBI" id="CHEBI:60240"/>
    </cofactor>
    <text evidence="7">Binds 2 divalent metal cations per subunit.</text>
</comment>
<sequence>MINEERLINEFLELVKIDSPSGKEGRLAQVLIEKLSTLGLKVSVDDAGEKVGGETGNVIARLKGKPGAPAILFSCHMDNVMPCEGVKPVIKDGVIYSDGTTVLGADNKAGIAAVLEALRVVKENSIDHGDVEVVFSIWEEGGLRGASNLNADLLTAKYAFVLDSGGSPGEIITSGPAQDKIEVKLIGRAAHAGVAPEEGISAIMMAARAIDRMKLLRIDEETTANIGVINGGQATNIVTPEVTVKAEARSLSEEKLSAQTRHMVEAFEKAAAEFGGRAEIEVTRMYPPFRVEESDDIVRGVKRALERIGITGYTRSTGGGSDTNIFNGMRIKAVNLGIGERKPHTLEEHIHIKDLVDTARMVIEIIRVFAEM</sequence>
<dbReference type="Gene3D" id="3.30.70.360">
    <property type="match status" value="1"/>
</dbReference>
<keyword evidence="3" id="KW-0378">Hydrolase</keyword>
<organism evidence="9 10">
    <name type="scientific">Thermosediminibacter litoriperuensis</name>
    <dbReference type="NCBI Taxonomy" id="291989"/>
    <lineage>
        <taxon>Bacteria</taxon>
        <taxon>Bacillati</taxon>
        <taxon>Bacillota</taxon>
        <taxon>Clostridia</taxon>
        <taxon>Thermosediminibacterales</taxon>
        <taxon>Thermosediminibacteraceae</taxon>
        <taxon>Thermosediminibacter</taxon>
    </lineage>
</organism>
<protein>
    <submittedName>
        <fullName evidence="9">Tripeptide aminopeptidase</fullName>
    </submittedName>
</protein>
<dbReference type="NCBIfam" id="TIGR01883">
    <property type="entry name" value="PepT-like"/>
    <property type="match status" value="1"/>
</dbReference>
<evidence type="ECO:0000256" key="1">
    <source>
        <dbReference type="ARBA" id="ARBA00001947"/>
    </source>
</evidence>
<evidence type="ECO:0000313" key="9">
    <source>
        <dbReference type="EMBL" id="TYP54208.1"/>
    </source>
</evidence>
<dbReference type="InterPro" id="IPR011650">
    <property type="entry name" value="Peptidase_M20_dimer"/>
</dbReference>
<reference evidence="9 10" key="1">
    <citation type="submission" date="2019-07" db="EMBL/GenBank/DDBJ databases">
        <title>Genomic Encyclopedia of Type Strains, Phase I: the one thousand microbial genomes (KMG-I) project.</title>
        <authorList>
            <person name="Kyrpides N."/>
        </authorList>
    </citation>
    <scope>NUCLEOTIDE SEQUENCE [LARGE SCALE GENOMIC DNA]</scope>
    <source>
        <strain evidence="9 10">DSM 16647</strain>
    </source>
</reference>
<keyword evidence="9" id="KW-0645">Protease</keyword>
<dbReference type="Gene3D" id="3.40.630.10">
    <property type="entry name" value="Zn peptidases"/>
    <property type="match status" value="1"/>
</dbReference>
<dbReference type="PIRSF" id="PIRSF001123">
    <property type="entry name" value="PepA_GA"/>
    <property type="match status" value="1"/>
</dbReference>
<keyword evidence="2 7" id="KW-0479">Metal-binding</keyword>
<evidence type="ECO:0000256" key="3">
    <source>
        <dbReference type="ARBA" id="ARBA00022801"/>
    </source>
</evidence>
<keyword evidence="10" id="KW-1185">Reference proteome</keyword>
<evidence type="ECO:0000256" key="7">
    <source>
        <dbReference type="PIRSR" id="PIRSR001123-2"/>
    </source>
</evidence>
<dbReference type="InterPro" id="IPR002933">
    <property type="entry name" value="Peptidase_M20"/>
</dbReference>
<feature type="binding site" evidence="7">
    <location>
        <position position="140"/>
    </location>
    <ligand>
        <name>Zn(2+)</name>
        <dbReference type="ChEBI" id="CHEBI:29105"/>
        <label>2</label>
    </ligand>
</feature>
<evidence type="ECO:0000256" key="5">
    <source>
        <dbReference type="PIRNR" id="PIRNR001123"/>
    </source>
</evidence>
<keyword evidence="9" id="KW-0031">Aminopeptidase</keyword>
<dbReference type="OrthoDB" id="9781032at2"/>
<feature type="binding site" evidence="7">
    <location>
        <position position="163"/>
    </location>
    <ligand>
        <name>Zn(2+)</name>
        <dbReference type="ChEBI" id="CHEBI:29105"/>
        <label>1</label>
    </ligand>
</feature>
<feature type="domain" description="Peptidase M20 dimerisation" evidence="8">
    <location>
        <begin position="182"/>
        <end position="273"/>
    </location>
</feature>
<dbReference type="EMBL" id="VNHO01000013">
    <property type="protein sequence ID" value="TYP54208.1"/>
    <property type="molecule type" value="Genomic_DNA"/>
</dbReference>
<dbReference type="PANTHER" id="PTHR42994">
    <property type="entry name" value="PEPTIDASE T"/>
    <property type="match status" value="1"/>
</dbReference>
<name>A0A5S5ARR5_9FIRM</name>
<dbReference type="Pfam" id="PF07687">
    <property type="entry name" value="M20_dimer"/>
    <property type="match status" value="1"/>
</dbReference>
<dbReference type="InterPro" id="IPR008007">
    <property type="entry name" value="Peptidase_M42"/>
</dbReference>
<gene>
    <name evidence="9" type="ORF">LZ11_01418</name>
</gene>
<evidence type="ECO:0000259" key="8">
    <source>
        <dbReference type="Pfam" id="PF07687"/>
    </source>
</evidence>
<feature type="active site" description="Proton acceptor" evidence="6">
    <location>
        <position position="139"/>
    </location>
</feature>
<dbReference type="Pfam" id="PF01546">
    <property type="entry name" value="Peptidase_M20"/>
    <property type="match status" value="1"/>
</dbReference>
<dbReference type="InterPro" id="IPR010162">
    <property type="entry name" value="PepT-like"/>
</dbReference>
<dbReference type="SUPFAM" id="SSF55031">
    <property type="entry name" value="Bacterial exopeptidase dimerisation domain"/>
    <property type="match status" value="1"/>
</dbReference>
<evidence type="ECO:0000256" key="4">
    <source>
        <dbReference type="ARBA" id="ARBA00022833"/>
    </source>
</evidence>
<dbReference type="InterPro" id="IPR036264">
    <property type="entry name" value="Bact_exopeptidase_dim_dom"/>
</dbReference>
<dbReference type="AlphaFoldDB" id="A0A5S5ARR5"/>
<comment type="caution">
    <text evidence="9">The sequence shown here is derived from an EMBL/GenBank/DDBJ whole genome shotgun (WGS) entry which is preliminary data.</text>
</comment>
<dbReference type="GO" id="GO:0046872">
    <property type="term" value="F:metal ion binding"/>
    <property type="evidence" value="ECO:0007669"/>
    <property type="project" value="UniProtKB-UniRule"/>
</dbReference>
<comment type="cofactor">
    <cofactor evidence="1">
        <name>Zn(2+)</name>
        <dbReference type="ChEBI" id="CHEBI:29105"/>
    </cofactor>
</comment>
<evidence type="ECO:0000256" key="2">
    <source>
        <dbReference type="ARBA" id="ARBA00022723"/>
    </source>
</evidence>
<dbReference type="RefSeq" id="WP_148867177.1">
    <property type="nucleotide sequence ID" value="NZ_VNHO01000013.1"/>
</dbReference>
<feature type="binding site" evidence="7">
    <location>
        <position position="106"/>
    </location>
    <ligand>
        <name>Zn(2+)</name>
        <dbReference type="ChEBI" id="CHEBI:29105"/>
        <label>1</label>
    </ligand>
</feature>
<dbReference type="SUPFAM" id="SSF53187">
    <property type="entry name" value="Zn-dependent exopeptidases"/>
    <property type="match status" value="1"/>
</dbReference>
<accession>A0A5S5ARR5</accession>
<evidence type="ECO:0000256" key="6">
    <source>
        <dbReference type="PIRSR" id="PIRSR001123-1"/>
    </source>
</evidence>
<dbReference type="PANTHER" id="PTHR42994:SF2">
    <property type="entry name" value="PEPTIDASE"/>
    <property type="match status" value="1"/>
</dbReference>
<proteinExistence type="inferred from homology"/>
<dbReference type="Proteomes" id="UP000322294">
    <property type="component" value="Unassembled WGS sequence"/>
</dbReference>
<dbReference type="GO" id="GO:0004177">
    <property type="term" value="F:aminopeptidase activity"/>
    <property type="evidence" value="ECO:0007669"/>
    <property type="project" value="UniProtKB-UniRule"/>
</dbReference>